<reference evidence="2" key="1">
    <citation type="submission" date="2023-03" db="EMBL/GenBank/DDBJ databases">
        <title>Massive genome expansion in bonnet fungi (Mycena s.s.) driven by repeated elements and novel gene families across ecological guilds.</title>
        <authorList>
            <consortium name="Lawrence Berkeley National Laboratory"/>
            <person name="Harder C.B."/>
            <person name="Miyauchi S."/>
            <person name="Viragh M."/>
            <person name="Kuo A."/>
            <person name="Thoen E."/>
            <person name="Andreopoulos B."/>
            <person name="Lu D."/>
            <person name="Skrede I."/>
            <person name="Drula E."/>
            <person name="Henrissat B."/>
            <person name="Morin E."/>
            <person name="Kohler A."/>
            <person name="Barry K."/>
            <person name="LaButti K."/>
            <person name="Morin E."/>
            <person name="Salamov A."/>
            <person name="Lipzen A."/>
            <person name="Mereny Z."/>
            <person name="Hegedus B."/>
            <person name="Baldrian P."/>
            <person name="Stursova M."/>
            <person name="Weitz H."/>
            <person name="Taylor A."/>
            <person name="Grigoriev I.V."/>
            <person name="Nagy L.G."/>
            <person name="Martin F."/>
            <person name="Kauserud H."/>
        </authorList>
    </citation>
    <scope>NUCLEOTIDE SEQUENCE</scope>
    <source>
        <strain evidence="2">CBHHK002</strain>
    </source>
</reference>
<accession>A0AAD6ZE46</accession>
<sequence>MKEPKLTSSSSSVCLAPTAENQLHHPAPARRNDPPAATTFSASAFTRSGTPMFTTTSFSGSPTRSPITTTTTATFSHAELAFVPRTGERDPTMLYHLCLDLFHLVSFSLHFLSQHPGHFCIILVPPQATPLCETHFHLCRRRPIQYPQIKPPSRYAKYDARRTSQLFFDLLQGHSRLRTTSTPTPVIPQTQHPVAISPLPPGFEREGGGTGEEEDEDVEMGQEEQHQEGDAASPSTTQSSTLAAPTVPNTNTRSPTPSPTIAHTTPSSLSSSPAPLPLAHITTSTSQTSSGRALSPEGLAPLSFAPPALPLPLPLPPSASADELGPLALAPPPAPLGSTWGCLWISDWVEAEYEDAGALRATLLHASTHHPALDPRPSSTARGTGVQSRPYCAGRYRARARDGSVGTSATCTREWTGELEARLGEANLVALEEGWGGPAPLTAQLPSLADREVELVDVMCGMAVADDSNAIHSRFQCSNARCLVPQRRNIYNTYPTEYGFYQAPPTRDTFTDYLYVGAYGSPGPSVYGSNSVSMSPALYPGVPQNLHPNTLDIQQQQPAVSFGYDAATRPQSQFFFRLPQSMMYPPQSPMVLSQLLAPSTPVTLAEKKLEMQQQPASRNLIFRAAASPQPYNMPCMLHIMQCIFLLP</sequence>
<evidence type="ECO:0000313" key="2">
    <source>
        <dbReference type="EMBL" id="KAJ7318433.1"/>
    </source>
</evidence>
<evidence type="ECO:0000256" key="1">
    <source>
        <dbReference type="SAM" id="MobiDB-lite"/>
    </source>
</evidence>
<feature type="compositionally biased region" description="Polar residues" evidence="1">
    <location>
        <begin position="178"/>
        <end position="192"/>
    </location>
</feature>
<gene>
    <name evidence="2" type="ORF">DFH08DRAFT_1086641</name>
</gene>
<feature type="region of interest" description="Disordered" evidence="1">
    <location>
        <begin position="178"/>
        <end position="299"/>
    </location>
</feature>
<feature type="compositionally biased region" description="Low complexity" evidence="1">
    <location>
        <begin position="245"/>
        <end position="255"/>
    </location>
</feature>
<dbReference type="Proteomes" id="UP001218218">
    <property type="component" value="Unassembled WGS sequence"/>
</dbReference>
<feature type="compositionally biased region" description="Acidic residues" evidence="1">
    <location>
        <begin position="211"/>
        <end position="222"/>
    </location>
</feature>
<name>A0AAD6ZE46_9AGAR</name>
<comment type="caution">
    <text evidence="2">The sequence shown here is derived from an EMBL/GenBank/DDBJ whole genome shotgun (WGS) entry which is preliminary data.</text>
</comment>
<organism evidence="2 3">
    <name type="scientific">Mycena albidolilacea</name>
    <dbReference type="NCBI Taxonomy" id="1033008"/>
    <lineage>
        <taxon>Eukaryota</taxon>
        <taxon>Fungi</taxon>
        <taxon>Dikarya</taxon>
        <taxon>Basidiomycota</taxon>
        <taxon>Agaricomycotina</taxon>
        <taxon>Agaricomycetes</taxon>
        <taxon>Agaricomycetidae</taxon>
        <taxon>Agaricales</taxon>
        <taxon>Marasmiineae</taxon>
        <taxon>Mycenaceae</taxon>
        <taxon>Mycena</taxon>
    </lineage>
</organism>
<keyword evidence="3" id="KW-1185">Reference proteome</keyword>
<protein>
    <submittedName>
        <fullName evidence="2">Uncharacterized protein</fullName>
    </submittedName>
</protein>
<feature type="compositionally biased region" description="Low complexity" evidence="1">
    <location>
        <begin position="266"/>
        <end position="279"/>
    </location>
</feature>
<proteinExistence type="predicted"/>
<feature type="compositionally biased region" description="Polar residues" evidence="1">
    <location>
        <begin position="281"/>
        <end position="292"/>
    </location>
</feature>
<evidence type="ECO:0000313" key="3">
    <source>
        <dbReference type="Proteomes" id="UP001218218"/>
    </source>
</evidence>
<feature type="compositionally biased region" description="Polar residues" evidence="1">
    <location>
        <begin position="233"/>
        <end position="243"/>
    </location>
</feature>
<dbReference type="EMBL" id="JARIHO010000058">
    <property type="protein sequence ID" value="KAJ7318433.1"/>
    <property type="molecule type" value="Genomic_DNA"/>
</dbReference>
<dbReference type="AlphaFoldDB" id="A0AAD6ZE46"/>